<keyword evidence="2" id="KW-0479">Metal-binding</keyword>
<keyword evidence="4 6" id="KW-0862">Zinc</keyword>
<comment type="caution">
    <text evidence="9">The sequence shown here is derived from an EMBL/GenBank/DDBJ whole genome shotgun (WGS) entry which is preliminary data.</text>
</comment>
<sequence length="367" mass="39886">MTNLLNARLFDGKTSAARDVTVEIFDRYIAVYHSDGKETNLSLTEILLCEKPNPGKPLRLRNKTDNGLRLVFDDNAAKQAVTNALPSLSVAEGSTHARFGLTLGITGFSILVVLLIWLGLPVVVNMLVAIYPKSQEIELGRSVREQVVALFGEDDGDTGKLTCAPGDRGQKAIDAIFDRFKATGALSYHYETTIIRSDIENALSLPGGQVLVFSGLLKNMNSPDALAGVMAHEIGHNEKHHSLNKLFSGAALSQLARLITGGAQVPVGFLLEQSYSRGMETEADQFAINLMRAASINTNDTAALFKRLSSESRYAKYSKILPEIFSSHPEMEHRIAQFGNANITGNLDIAAANWRALRNACDDEGPD</sequence>
<keyword evidence="3 6" id="KW-0378">Hydrolase</keyword>
<dbReference type="Proteomes" id="UP000193396">
    <property type="component" value="Unassembled WGS sequence"/>
</dbReference>
<dbReference type="GO" id="GO:0051603">
    <property type="term" value="P:proteolysis involved in protein catabolic process"/>
    <property type="evidence" value="ECO:0007669"/>
    <property type="project" value="TreeGrafter"/>
</dbReference>
<keyword evidence="10" id="KW-1185">Reference proteome</keyword>
<dbReference type="PANTHER" id="PTHR22726:SF1">
    <property type="entry name" value="METALLOENDOPEPTIDASE OMA1, MITOCHONDRIAL"/>
    <property type="match status" value="1"/>
</dbReference>
<organism evidence="9 10">
    <name type="scientific">Thalassospira alkalitolerans</name>
    <dbReference type="NCBI Taxonomy" id="1293890"/>
    <lineage>
        <taxon>Bacteria</taxon>
        <taxon>Pseudomonadati</taxon>
        <taxon>Pseudomonadota</taxon>
        <taxon>Alphaproteobacteria</taxon>
        <taxon>Rhodospirillales</taxon>
        <taxon>Thalassospiraceae</taxon>
        <taxon>Thalassospira</taxon>
    </lineage>
</organism>
<keyword evidence="5 6" id="KW-0482">Metalloprotease</keyword>
<evidence type="ECO:0000256" key="3">
    <source>
        <dbReference type="ARBA" id="ARBA00022801"/>
    </source>
</evidence>
<evidence type="ECO:0000256" key="4">
    <source>
        <dbReference type="ARBA" id="ARBA00022833"/>
    </source>
</evidence>
<dbReference type="PANTHER" id="PTHR22726">
    <property type="entry name" value="METALLOENDOPEPTIDASE OMA1"/>
    <property type="match status" value="1"/>
</dbReference>
<evidence type="ECO:0000256" key="2">
    <source>
        <dbReference type="ARBA" id="ARBA00022723"/>
    </source>
</evidence>
<accession>A0A1Y2LBJ0</accession>
<dbReference type="STRING" id="1293890.TALK_09900"/>
<evidence type="ECO:0000313" key="10">
    <source>
        <dbReference type="Proteomes" id="UP000193396"/>
    </source>
</evidence>
<evidence type="ECO:0000313" key="9">
    <source>
        <dbReference type="EMBL" id="OSQ47924.1"/>
    </source>
</evidence>
<name>A0A1Y2LBJ0_9PROT</name>
<comment type="cofactor">
    <cofactor evidence="6">
        <name>Zn(2+)</name>
        <dbReference type="ChEBI" id="CHEBI:29105"/>
    </cofactor>
    <text evidence="6">Binds 1 zinc ion per subunit.</text>
</comment>
<dbReference type="RefSeq" id="WP_085618363.1">
    <property type="nucleotide sequence ID" value="NZ_JBLXCG010000010.1"/>
</dbReference>
<feature type="transmembrane region" description="Helical" evidence="7">
    <location>
        <begin position="108"/>
        <end position="131"/>
    </location>
</feature>
<evidence type="ECO:0000256" key="7">
    <source>
        <dbReference type="SAM" id="Phobius"/>
    </source>
</evidence>
<evidence type="ECO:0000256" key="5">
    <source>
        <dbReference type="ARBA" id="ARBA00023049"/>
    </source>
</evidence>
<evidence type="ECO:0000256" key="6">
    <source>
        <dbReference type="RuleBase" id="RU003983"/>
    </source>
</evidence>
<dbReference type="InterPro" id="IPR001915">
    <property type="entry name" value="Peptidase_M48"/>
</dbReference>
<keyword evidence="7" id="KW-0472">Membrane</keyword>
<dbReference type="CDD" id="cd07332">
    <property type="entry name" value="M48C_Oma1_like"/>
    <property type="match status" value="1"/>
</dbReference>
<evidence type="ECO:0000259" key="8">
    <source>
        <dbReference type="Pfam" id="PF01435"/>
    </source>
</evidence>
<dbReference type="EMBL" id="JFKB01000006">
    <property type="protein sequence ID" value="OSQ47924.1"/>
    <property type="molecule type" value="Genomic_DNA"/>
</dbReference>
<protein>
    <recommendedName>
        <fullName evidence="8">Peptidase M48 domain-containing protein</fullName>
    </recommendedName>
</protein>
<keyword evidence="7" id="KW-1133">Transmembrane helix</keyword>
<comment type="similarity">
    <text evidence="6">Belongs to the peptidase M48 family.</text>
</comment>
<evidence type="ECO:0000256" key="1">
    <source>
        <dbReference type="ARBA" id="ARBA00022670"/>
    </source>
</evidence>
<reference evidence="9 10" key="1">
    <citation type="submission" date="2014-03" db="EMBL/GenBank/DDBJ databases">
        <title>The draft genome sequence of Thalassospira alkalitolerans JCM 18968.</title>
        <authorList>
            <person name="Lai Q."/>
            <person name="Shao Z."/>
        </authorList>
    </citation>
    <scope>NUCLEOTIDE SEQUENCE [LARGE SCALE GENOMIC DNA]</scope>
    <source>
        <strain evidence="9 10">JCM 18968</strain>
    </source>
</reference>
<dbReference type="OrthoDB" id="9810445at2"/>
<dbReference type="AlphaFoldDB" id="A0A1Y2LBJ0"/>
<dbReference type="Gene3D" id="3.30.2010.10">
    <property type="entry name" value="Metalloproteases ('zincins'), catalytic domain"/>
    <property type="match status" value="1"/>
</dbReference>
<dbReference type="GO" id="GO:0016020">
    <property type="term" value="C:membrane"/>
    <property type="evidence" value="ECO:0007669"/>
    <property type="project" value="TreeGrafter"/>
</dbReference>
<feature type="domain" description="Peptidase M48" evidence="8">
    <location>
        <begin position="187"/>
        <end position="337"/>
    </location>
</feature>
<gene>
    <name evidence="9" type="ORF">TALK_09900</name>
</gene>
<dbReference type="InterPro" id="IPR051156">
    <property type="entry name" value="Mito/Outer_Membr_Metalloprot"/>
</dbReference>
<proteinExistence type="inferred from homology"/>
<dbReference type="GO" id="GO:0004222">
    <property type="term" value="F:metalloendopeptidase activity"/>
    <property type="evidence" value="ECO:0007669"/>
    <property type="project" value="InterPro"/>
</dbReference>
<keyword evidence="7" id="KW-0812">Transmembrane</keyword>
<keyword evidence="1 6" id="KW-0645">Protease</keyword>
<dbReference type="GO" id="GO:0046872">
    <property type="term" value="F:metal ion binding"/>
    <property type="evidence" value="ECO:0007669"/>
    <property type="project" value="UniProtKB-KW"/>
</dbReference>
<dbReference type="Pfam" id="PF01435">
    <property type="entry name" value="Peptidase_M48"/>
    <property type="match status" value="1"/>
</dbReference>